<dbReference type="HAMAP" id="MF_00137">
    <property type="entry name" value="SAICAR_synth"/>
    <property type="match status" value="1"/>
</dbReference>
<evidence type="ECO:0000313" key="10">
    <source>
        <dbReference type="EMBL" id="KAB2931126.1"/>
    </source>
</evidence>
<dbReference type="GO" id="GO:0005737">
    <property type="term" value="C:cytoplasm"/>
    <property type="evidence" value="ECO:0007669"/>
    <property type="project" value="TreeGrafter"/>
</dbReference>
<proteinExistence type="inferred from homology"/>
<evidence type="ECO:0000256" key="3">
    <source>
        <dbReference type="ARBA" id="ARBA00022598"/>
    </source>
</evidence>
<dbReference type="GO" id="GO:0004639">
    <property type="term" value="F:phosphoribosylaminoimidazolesuccinocarboxamide synthase activity"/>
    <property type="evidence" value="ECO:0007669"/>
    <property type="project" value="UniProtKB-UniRule"/>
</dbReference>
<dbReference type="GO" id="GO:0005524">
    <property type="term" value="F:ATP binding"/>
    <property type="evidence" value="ECO:0007669"/>
    <property type="project" value="UniProtKB-KW"/>
</dbReference>
<dbReference type="EMBL" id="WBUI01000015">
    <property type="protein sequence ID" value="KAB2931126.1"/>
    <property type="molecule type" value="Genomic_DNA"/>
</dbReference>
<comment type="pathway">
    <text evidence="1 8">Purine metabolism; IMP biosynthesis via de novo pathway; 5-amino-1-(5-phospho-D-ribosyl)imidazole-4-carboxamide from 5-amino-1-(5-phospho-D-ribosyl)imidazole-4-carboxylate: step 1/2.</text>
</comment>
<dbReference type="Gene3D" id="3.30.200.20">
    <property type="entry name" value="Phosphorylase Kinase, domain 1"/>
    <property type="match status" value="1"/>
</dbReference>
<reference evidence="10 11" key="1">
    <citation type="submission" date="2019-10" db="EMBL/GenBank/DDBJ databases">
        <title>Extracellular Electron Transfer in a Candidatus Methanoperedens spp. Enrichment Culture.</title>
        <authorList>
            <person name="Berger S."/>
            <person name="Rangel Shaw D."/>
            <person name="Berben T."/>
            <person name="In 'T Zandt M."/>
            <person name="Frank J."/>
            <person name="Reimann J."/>
            <person name="Jetten M.S.M."/>
            <person name="Welte C.U."/>
        </authorList>
    </citation>
    <scope>NUCLEOTIDE SEQUENCE [LARGE SCALE GENOMIC DNA]</scope>
    <source>
        <strain evidence="10">SB12</strain>
    </source>
</reference>
<dbReference type="CDD" id="cd01414">
    <property type="entry name" value="SAICAR_synt_Sc"/>
    <property type="match status" value="1"/>
</dbReference>
<dbReference type="AlphaFoldDB" id="A0A833H0T0"/>
<evidence type="ECO:0000256" key="1">
    <source>
        <dbReference type="ARBA" id="ARBA00004672"/>
    </source>
</evidence>
<keyword evidence="4 8" id="KW-0547">Nucleotide-binding</keyword>
<evidence type="ECO:0000256" key="7">
    <source>
        <dbReference type="ARBA" id="ARBA00048475"/>
    </source>
</evidence>
<dbReference type="PROSITE" id="PS01058">
    <property type="entry name" value="SAICAR_SYNTHETASE_2"/>
    <property type="match status" value="1"/>
</dbReference>
<dbReference type="NCBIfam" id="TIGR00081">
    <property type="entry name" value="purC"/>
    <property type="match status" value="1"/>
</dbReference>
<keyword evidence="3 8" id="KW-0436">Ligase</keyword>
<dbReference type="Proteomes" id="UP000460298">
    <property type="component" value="Unassembled WGS sequence"/>
</dbReference>
<dbReference type="InterPro" id="IPR001636">
    <property type="entry name" value="SAICAR_synth"/>
</dbReference>
<dbReference type="NCBIfam" id="NF010568">
    <property type="entry name" value="PRK13961.1"/>
    <property type="match status" value="1"/>
</dbReference>
<dbReference type="EC" id="6.3.2.6" evidence="8"/>
<sequence>MSELIPQPFYRGKVRDLYDAGEAMILVASDRISAFDVVFDEPIVGKGEILTGVSTRWFKHFRGGRTISQADDHRPLEQILDFDDHLITDQIEQFPEPYRNHEPFRNRAVLARKTQRVDFECVVRGYLAGSGWKDYQRTGAVCGHALPAGMQQGERLPEPIFTPATKEDTGKHDENVTVDFMRQRVGAELTDRLEKISIALFREASAQMEKVGILLCDTKFEFGLLDGRIVLIDEALTPDSSRFWDKALYRPGETAPGFDKQYIRDYLERTGWNKTPPAPPLPADVIEKTIGLYREIERRIQSVL</sequence>
<evidence type="ECO:0000256" key="2">
    <source>
        <dbReference type="ARBA" id="ARBA00010190"/>
    </source>
</evidence>
<feature type="domain" description="SAICAR synthetase/ADE2 N-terminal" evidence="9">
    <location>
        <begin position="9"/>
        <end position="277"/>
    </location>
</feature>
<dbReference type="SUPFAM" id="SSF56104">
    <property type="entry name" value="SAICAR synthase-like"/>
    <property type="match status" value="1"/>
</dbReference>
<dbReference type="Gene3D" id="3.30.470.20">
    <property type="entry name" value="ATP-grasp fold, B domain"/>
    <property type="match status" value="1"/>
</dbReference>
<protein>
    <recommendedName>
        <fullName evidence="8">Phosphoribosylaminoimidazole-succinocarboxamide synthase</fullName>
        <ecNumber evidence="8">6.3.2.6</ecNumber>
    </recommendedName>
    <alternativeName>
        <fullName evidence="8">SAICAR synthetase</fullName>
    </alternativeName>
</protein>
<dbReference type="InterPro" id="IPR018236">
    <property type="entry name" value="SAICAR_synthetase_CS"/>
</dbReference>
<comment type="caution">
    <text evidence="10">The sequence shown here is derived from an EMBL/GenBank/DDBJ whole genome shotgun (WGS) entry which is preliminary data.</text>
</comment>
<dbReference type="PANTHER" id="PTHR43700">
    <property type="entry name" value="PHOSPHORIBOSYLAMINOIMIDAZOLE-SUCCINOCARBOXAMIDE SYNTHASE"/>
    <property type="match status" value="1"/>
</dbReference>
<accession>A0A833H0T0</accession>
<evidence type="ECO:0000259" key="9">
    <source>
        <dbReference type="Pfam" id="PF01259"/>
    </source>
</evidence>
<evidence type="ECO:0000256" key="6">
    <source>
        <dbReference type="ARBA" id="ARBA00022840"/>
    </source>
</evidence>
<evidence type="ECO:0000313" key="11">
    <source>
        <dbReference type="Proteomes" id="UP000460298"/>
    </source>
</evidence>
<evidence type="ECO:0000256" key="8">
    <source>
        <dbReference type="HAMAP-Rule" id="MF_00137"/>
    </source>
</evidence>
<comment type="similarity">
    <text evidence="2 8">Belongs to the SAICAR synthetase family.</text>
</comment>
<dbReference type="GO" id="GO:0006189">
    <property type="term" value="P:'de novo' IMP biosynthetic process"/>
    <property type="evidence" value="ECO:0007669"/>
    <property type="project" value="UniProtKB-UniRule"/>
</dbReference>
<dbReference type="PANTHER" id="PTHR43700:SF1">
    <property type="entry name" value="PHOSPHORIBOSYLAMINOIMIDAZOLE-SUCCINOCARBOXAMIDE SYNTHASE"/>
    <property type="match status" value="1"/>
</dbReference>
<name>A0A833H0T0_9LEPT</name>
<dbReference type="InterPro" id="IPR028923">
    <property type="entry name" value="SAICAR_synt/ADE2_N"/>
</dbReference>
<organism evidence="10 11">
    <name type="scientific">Leptonema illini</name>
    <dbReference type="NCBI Taxonomy" id="183"/>
    <lineage>
        <taxon>Bacteria</taxon>
        <taxon>Pseudomonadati</taxon>
        <taxon>Spirochaetota</taxon>
        <taxon>Spirochaetia</taxon>
        <taxon>Leptospirales</taxon>
        <taxon>Leptospiraceae</taxon>
        <taxon>Leptonema</taxon>
    </lineage>
</organism>
<keyword evidence="6 8" id="KW-0067">ATP-binding</keyword>
<gene>
    <name evidence="8" type="primary">purC</name>
    <name evidence="10" type="ORF">F9K24_14320</name>
</gene>
<dbReference type="UniPathway" id="UPA00074">
    <property type="reaction ID" value="UER00131"/>
</dbReference>
<dbReference type="Pfam" id="PF01259">
    <property type="entry name" value="SAICAR_synt"/>
    <property type="match status" value="1"/>
</dbReference>
<dbReference type="FunFam" id="3.30.470.20:FF:000015">
    <property type="entry name" value="Phosphoribosylaminoimidazole-succinocarboxamide synthase"/>
    <property type="match status" value="1"/>
</dbReference>
<comment type="catalytic activity">
    <reaction evidence="7 8">
        <text>5-amino-1-(5-phospho-D-ribosyl)imidazole-4-carboxylate + L-aspartate + ATP = (2S)-2-[5-amino-1-(5-phospho-beta-D-ribosyl)imidazole-4-carboxamido]succinate + ADP + phosphate + 2 H(+)</text>
        <dbReference type="Rhea" id="RHEA:22628"/>
        <dbReference type="ChEBI" id="CHEBI:15378"/>
        <dbReference type="ChEBI" id="CHEBI:29991"/>
        <dbReference type="ChEBI" id="CHEBI:30616"/>
        <dbReference type="ChEBI" id="CHEBI:43474"/>
        <dbReference type="ChEBI" id="CHEBI:58443"/>
        <dbReference type="ChEBI" id="CHEBI:77657"/>
        <dbReference type="ChEBI" id="CHEBI:456216"/>
        <dbReference type="EC" id="6.3.2.6"/>
    </reaction>
</comment>
<evidence type="ECO:0000256" key="4">
    <source>
        <dbReference type="ARBA" id="ARBA00022741"/>
    </source>
</evidence>
<keyword evidence="5 8" id="KW-0658">Purine biosynthesis</keyword>
<evidence type="ECO:0000256" key="5">
    <source>
        <dbReference type="ARBA" id="ARBA00022755"/>
    </source>
</evidence>